<dbReference type="EMBL" id="PHHF01000085">
    <property type="protein sequence ID" value="PTD15937.1"/>
    <property type="molecule type" value="Genomic_DNA"/>
</dbReference>
<dbReference type="SMART" id="SM01027">
    <property type="entry name" value="Beta-Casp"/>
    <property type="match status" value="1"/>
</dbReference>
<dbReference type="SMART" id="SM00849">
    <property type="entry name" value="Lactamase_B"/>
    <property type="match status" value="1"/>
</dbReference>
<proteinExistence type="predicted"/>
<organism evidence="4 5">
    <name type="scientific">Edaphosphingomonas fennica</name>
    <dbReference type="NCBI Taxonomy" id="114404"/>
    <lineage>
        <taxon>Bacteria</taxon>
        <taxon>Pseudomonadati</taxon>
        <taxon>Pseudomonadota</taxon>
        <taxon>Alphaproteobacteria</taxon>
        <taxon>Sphingomonadales</taxon>
        <taxon>Rhizorhabdaceae</taxon>
        <taxon>Edaphosphingomonas</taxon>
    </lineage>
</organism>
<dbReference type="GO" id="GO:0016787">
    <property type="term" value="F:hydrolase activity"/>
    <property type="evidence" value="ECO:0007669"/>
    <property type="project" value="UniProtKB-KW"/>
</dbReference>
<accession>A0A2T4HJI4</accession>
<protein>
    <submittedName>
        <fullName evidence="4">MBL fold metallo-hydrolase</fullName>
    </submittedName>
</protein>
<dbReference type="PANTHER" id="PTHR11203">
    <property type="entry name" value="CLEAVAGE AND POLYADENYLATION SPECIFICITY FACTOR FAMILY MEMBER"/>
    <property type="match status" value="1"/>
</dbReference>
<dbReference type="Gene3D" id="3.60.15.10">
    <property type="entry name" value="Ribonuclease Z/Hydroxyacylglutathione hydrolase-like"/>
    <property type="match status" value="1"/>
</dbReference>
<keyword evidence="5" id="KW-1185">Reference proteome</keyword>
<dbReference type="GO" id="GO:0004521">
    <property type="term" value="F:RNA endonuclease activity"/>
    <property type="evidence" value="ECO:0007669"/>
    <property type="project" value="TreeGrafter"/>
</dbReference>
<dbReference type="Pfam" id="PF10996">
    <property type="entry name" value="Beta-Casp"/>
    <property type="match status" value="1"/>
</dbReference>
<name>A0A2T4HJI4_9SPHN</name>
<keyword evidence="1 4" id="KW-0378">Hydrolase</keyword>
<dbReference type="PANTHER" id="PTHR11203:SF37">
    <property type="entry name" value="INTEGRATOR COMPLEX SUBUNIT 11"/>
    <property type="match status" value="1"/>
</dbReference>
<reference evidence="4 5" key="1">
    <citation type="submission" date="2017-11" db="EMBL/GenBank/DDBJ databases">
        <title>Sphingomonas oleivorans sp. nov., isolated from oil-contaminated soil.</title>
        <authorList>
            <person name="Wang L."/>
            <person name="Chen L."/>
        </authorList>
    </citation>
    <scope>NUCLEOTIDE SEQUENCE [LARGE SCALE GENOMIC DNA]</scope>
    <source>
        <strain evidence="4 5">K101</strain>
    </source>
</reference>
<dbReference type="CDD" id="cd16295">
    <property type="entry name" value="TTHA0252-CPSF-like_MBL-fold"/>
    <property type="match status" value="1"/>
</dbReference>
<evidence type="ECO:0000256" key="1">
    <source>
        <dbReference type="ARBA" id="ARBA00022801"/>
    </source>
</evidence>
<dbReference type="InterPro" id="IPR022712">
    <property type="entry name" value="Beta_Casp"/>
</dbReference>
<dbReference type="Gene3D" id="3.40.50.10890">
    <property type="match status" value="1"/>
</dbReference>
<gene>
    <name evidence="4" type="ORF">CV103_21605</name>
</gene>
<dbReference type="Proteomes" id="UP000241206">
    <property type="component" value="Unassembled WGS sequence"/>
</dbReference>
<evidence type="ECO:0000259" key="2">
    <source>
        <dbReference type="SMART" id="SM00849"/>
    </source>
</evidence>
<sequence length="522" mass="58165">MEVAWGKHRILIDCGMFQGSRSLERCNHDPFDFRPEAIDAVILTHAHIDHSGLLPRLAAEGLKAPIFTTSPTMDLIGYMLADSARLQEQDAAHRNNRKDRADEPKVEPLYTMADAEAALALVEPVELGDWFEPAPGFRARLWNAGHILGSASVELEVGGVTTLFSGDLGPTPKTFQLAPDGPSDIDYVVCESTYGDRDREDVTIAERQALLEQEIRDAMSRGGNLVIPVFAVERTQELLFDIASLMNSGRLPERQVFIDSPLATRATSVFAKHDHELAAMGEGEVFRLPAFHYVENSLESMRLNTTSGAIILAASGMCEGGRIRHHLVHNLARQDSTILFVGYQAVGTLGRIIRDGAERVRISGRDIAVRARIRAIDSYSAHADRSDLLAWIGKRTPIKGTLFLDHGEEPAIAALKAASEKLVAVADVRAPALGERYSLVPNGPAKRLSTGDPVRQRCVSRDWQNDYADFTVHLKRNLQRISDEAARRHALEQMRKVLDDYDHFREERRHRAEETPSQRRRR</sequence>
<feature type="domain" description="Beta-Casp" evidence="3">
    <location>
        <begin position="235"/>
        <end position="353"/>
    </location>
</feature>
<dbReference type="AlphaFoldDB" id="A0A2T4HJI4"/>
<evidence type="ECO:0000259" key="3">
    <source>
        <dbReference type="SMART" id="SM01027"/>
    </source>
</evidence>
<feature type="domain" description="Metallo-beta-lactamase" evidence="2">
    <location>
        <begin position="1"/>
        <end position="223"/>
    </location>
</feature>
<dbReference type="InterPro" id="IPR050698">
    <property type="entry name" value="MBL"/>
</dbReference>
<dbReference type="Pfam" id="PF00753">
    <property type="entry name" value="Lactamase_B"/>
    <property type="match status" value="1"/>
</dbReference>
<evidence type="ECO:0000313" key="4">
    <source>
        <dbReference type="EMBL" id="PTD15937.1"/>
    </source>
</evidence>
<dbReference type="InterPro" id="IPR036866">
    <property type="entry name" value="RibonucZ/Hydroxyglut_hydro"/>
</dbReference>
<evidence type="ECO:0000313" key="5">
    <source>
        <dbReference type="Proteomes" id="UP000241206"/>
    </source>
</evidence>
<dbReference type="Pfam" id="PF07521">
    <property type="entry name" value="RMMBL"/>
    <property type="match status" value="1"/>
</dbReference>
<comment type="caution">
    <text evidence="4">The sequence shown here is derived from an EMBL/GenBank/DDBJ whole genome shotgun (WGS) entry which is preliminary data.</text>
</comment>
<dbReference type="InterPro" id="IPR011108">
    <property type="entry name" value="RMMBL"/>
</dbReference>
<dbReference type="SUPFAM" id="SSF56281">
    <property type="entry name" value="Metallo-hydrolase/oxidoreductase"/>
    <property type="match status" value="1"/>
</dbReference>
<dbReference type="InterPro" id="IPR001279">
    <property type="entry name" value="Metallo-B-lactamas"/>
</dbReference>